<sequence length="74" mass="7889">MLSSGATSSSTEPSSCTTSARQGAGGSDALSATGGAVPGRSRMNNHWMRSWVMNSDPRRIWKISGHLPNRTRAR</sequence>
<protein>
    <submittedName>
        <fullName evidence="2">Uncharacterized protein</fullName>
    </submittedName>
</protein>
<feature type="compositionally biased region" description="Low complexity" evidence="1">
    <location>
        <begin position="1"/>
        <end position="19"/>
    </location>
</feature>
<keyword evidence="3" id="KW-1185">Reference proteome</keyword>
<dbReference type="Proteomes" id="UP000267049">
    <property type="component" value="Unassembled WGS sequence"/>
</dbReference>
<feature type="region of interest" description="Disordered" evidence="1">
    <location>
        <begin position="1"/>
        <end position="45"/>
    </location>
</feature>
<evidence type="ECO:0000313" key="3">
    <source>
        <dbReference type="Proteomes" id="UP000267049"/>
    </source>
</evidence>
<proteinExistence type="predicted"/>
<evidence type="ECO:0000313" key="2">
    <source>
        <dbReference type="EMBL" id="RNF85209.1"/>
    </source>
</evidence>
<evidence type="ECO:0000256" key="1">
    <source>
        <dbReference type="SAM" id="MobiDB-lite"/>
    </source>
</evidence>
<comment type="caution">
    <text evidence="2">The sequence shown here is derived from an EMBL/GenBank/DDBJ whole genome shotgun (WGS) entry which is preliminary data.</text>
</comment>
<dbReference type="AlphaFoldDB" id="A0A3M8SV88"/>
<gene>
    <name evidence="2" type="ORF">EER27_05405</name>
</gene>
<accession>A0A3M8SV88</accession>
<dbReference type="EMBL" id="RIBS01000002">
    <property type="protein sequence ID" value="RNF85209.1"/>
    <property type="molecule type" value="Genomic_DNA"/>
</dbReference>
<name>A0A3M8SV88_9GAMM</name>
<reference evidence="2 3" key="1">
    <citation type="submission" date="2018-11" db="EMBL/GenBank/DDBJ databases">
        <title>Lysobacter cryohumiis sp. nov., isolated from soil in the Tianshan Mountains, Xinjiang, China.</title>
        <authorList>
            <person name="Luo Y."/>
            <person name="Sheng H."/>
        </authorList>
    </citation>
    <scope>NUCLEOTIDE SEQUENCE [LARGE SCALE GENOMIC DNA]</scope>
    <source>
        <strain evidence="2 3">ZS60</strain>
    </source>
</reference>
<organism evidence="2 3">
    <name type="scientific">Montanilutibacter psychrotolerans</name>
    <dbReference type="NCBI Taxonomy" id="1327343"/>
    <lineage>
        <taxon>Bacteria</taxon>
        <taxon>Pseudomonadati</taxon>
        <taxon>Pseudomonadota</taxon>
        <taxon>Gammaproteobacteria</taxon>
        <taxon>Lysobacterales</taxon>
        <taxon>Lysobacteraceae</taxon>
        <taxon>Montanilutibacter</taxon>
    </lineage>
</organism>